<dbReference type="SUPFAM" id="SSF50685">
    <property type="entry name" value="Barwin-like endoglucanases"/>
    <property type="match status" value="1"/>
</dbReference>
<evidence type="ECO:0000259" key="11">
    <source>
        <dbReference type="PROSITE" id="PS01140"/>
    </source>
</evidence>
<dbReference type="Pfam" id="PF02015">
    <property type="entry name" value="Glyco_hydro_45"/>
    <property type="match status" value="1"/>
</dbReference>
<accession>A0A4D6Q326</accession>
<evidence type="ECO:0000256" key="7">
    <source>
        <dbReference type="ARBA" id="ARBA00023295"/>
    </source>
</evidence>
<dbReference type="PANTHER" id="PTHR39730:SF1">
    <property type="entry name" value="ENDOGLUCANASE 1"/>
    <property type="match status" value="1"/>
</dbReference>
<evidence type="ECO:0000256" key="2">
    <source>
        <dbReference type="ARBA" id="ARBA00007793"/>
    </source>
</evidence>
<evidence type="ECO:0000256" key="1">
    <source>
        <dbReference type="ARBA" id="ARBA00000966"/>
    </source>
</evidence>
<gene>
    <name evidence="12" type="primary">GH45-2</name>
</gene>
<evidence type="ECO:0000256" key="3">
    <source>
        <dbReference type="ARBA" id="ARBA00012601"/>
    </source>
</evidence>
<feature type="domain" description="Glycosyl hydrolases family 45 active site" evidence="11">
    <location>
        <begin position="35"/>
        <end position="46"/>
    </location>
</feature>
<keyword evidence="4 12" id="KW-0378">Hydrolase</keyword>
<reference evidence="12" key="1">
    <citation type="journal article" date="2019" name="BMC Evol. Biol.">
        <title>Functional diversification of horizontally acquired glycoside hydrolase family 45 (GH45) proteins in Phytophaga beetles.</title>
        <authorList>
            <person name="Busch A."/>
            <person name="Danchin E.G.J."/>
            <person name="Pauchet Y."/>
        </authorList>
    </citation>
    <scope>NUCLEOTIDE SEQUENCE</scope>
</reference>
<evidence type="ECO:0000256" key="8">
    <source>
        <dbReference type="ARBA" id="ARBA00023326"/>
    </source>
</evidence>
<evidence type="ECO:0000256" key="9">
    <source>
        <dbReference type="PROSITE-ProRule" id="PRU10069"/>
    </source>
</evidence>
<evidence type="ECO:0000256" key="10">
    <source>
        <dbReference type="SAM" id="SignalP"/>
    </source>
</evidence>
<dbReference type="Gene3D" id="2.40.40.10">
    <property type="entry name" value="RlpA-like domain"/>
    <property type="match status" value="1"/>
</dbReference>
<dbReference type="GO" id="GO:0030245">
    <property type="term" value="P:cellulose catabolic process"/>
    <property type="evidence" value="ECO:0007669"/>
    <property type="project" value="UniProtKB-KW"/>
</dbReference>
<dbReference type="EC" id="3.2.1.4" evidence="3 9"/>
<dbReference type="EMBL" id="MH892463">
    <property type="protein sequence ID" value="QCF40868.1"/>
    <property type="molecule type" value="mRNA"/>
</dbReference>
<organism evidence="12">
    <name type="scientific">Diabrotica virgifera virgifera</name>
    <name type="common">western corn rootworm</name>
    <dbReference type="NCBI Taxonomy" id="50390"/>
    <lineage>
        <taxon>Eukaryota</taxon>
        <taxon>Metazoa</taxon>
        <taxon>Ecdysozoa</taxon>
        <taxon>Arthropoda</taxon>
        <taxon>Hexapoda</taxon>
        <taxon>Insecta</taxon>
        <taxon>Pterygota</taxon>
        <taxon>Neoptera</taxon>
        <taxon>Endopterygota</taxon>
        <taxon>Coleoptera</taxon>
        <taxon>Polyphaga</taxon>
        <taxon>Cucujiformia</taxon>
        <taxon>Chrysomeloidea</taxon>
        <taxon>Chrysomelidae</taxon>
        <taxon>Galerucinae</taxon>
        <taxon>Diabroticina</taxon>
        <taxon>Diabroticites</taxon>
        <taxon>Diabrotica</taxon>
    </lineage>
</organism>
<dbReference type="InterPro" id="IPR000334">
    <property type="entry name" value="Glyco_hydro_45"/>
</dbReference>
<name>A0A4D6Q326_DIAVI</name>
<dbReference type="InterPro" id="IPR036908">
    <property type="entry name" value="RlpA-like_sf"/>
</dbReference>
<dbReference type="GO" id="GO:0008810">
    <property type="term" value="F:cellulase activity"/>
    <property type="evidence" value="ECO:0007669"/>
    <property type="project" value="UniProtKB-EC"/>
</dbReference>
<keyword evidence="5" id="KW-0136">Cellulose degradation</keyword>
<dbReference type="AlphaFoldDB" id="A0A4D6Q326"/>
<sequence>MKAQLISLATLLAVTLAYSPEIKKIVGGKSGYGTTTRYWDCCKPSCAWKENIKTPDMEPIATCATDGVTVVNASVQSGCIGGTSYMCNNQQPFVVNETLGYGFAAVSFSGGVDNNLCCSCYLLTFQDQINNKKLVLQFTNTGGDLGSNQFDIALPGGGVGAFNQGCHDQWNAPWTGWGQQYGGISSREECLSLLPKELQSGCLFRFDFMQNANNPQMYFEQVECPAELVKISGCSLPL</sequence>
<feature type="signal peptide" evidence="10">
    <location>
        <begin position="1"/>
        <end position="17"/>
    </location>
</feature>
<evidence type="ECO:0000256" key="6">
    <source>
        <dbReference type="ARBA" id="ARBA00023277"/>
    </source>
</evidence>
<keyword evidence="6" id="KW-0119">Carbohydrate metabolism</keyword>
<proteinExistence type="evidence at transcript level"/>
<keyword evidence="7" id="KW-0326">Glycosidase</keyword>
<evidence type="ECO:0000313" key="12">
    <source>
        <dbReference type="EMBL" id="QCF40868.1"/>
    </source>
</evidence>
<keyword evidence="10" id="KW-0732">Signal</keyword>
<dbReference type="PANTHER" id="PTHR39730">
    <property type="entry name" value="ENDOGLUCANASE 1"/>
    <property type="match status" value="1"/>
</dbReference>
<feature type="active site" description="Nucleophile" evidence="9">
    <location>
        <position position="40"/>
    </location>
</feature>
<comment type="catalytic activity">
    <reaction evidence="1 9">
        <text>Endohydrolysis of (1-&gt;4)-beta-D-glucosidic linkages in cellulose, lichenin and cereal beta-D-glucans.</text>
        <dbReference type="EC" id="3.2.1.4"/>
    </reaction>
</comment>
<feature type="chain" id="PRO_5020027367" description="Cellulase" evidence="10">
    <location>
        <begin position="18"/>
        <end position="238"/>
    </location>
</feature>
<evidence type="ECO:0000256" key="4">
    <source>
        <dbReference type="ARBA" id="ARBA00022801"/>
    </source>
</evidence>
<evidence type="ECO:0000256" key="5">
    <source>
        <dbReference type="ARBA" id="ARBA00023001"/>
    </source>
</evidence>
<dbReference type="PROSITE" id="PS01140">
    <property type="entry name" value="GLYCOSYL_HYDROL_F45"/>
    <property type="match status" value="1"/>
</dbReference>
<protein>
    <recommendedName>
        <fullName evidence="3 9">Cellulase</fullName>
        <ecNumber evidence="3 9">3.2.1.4</ecNumber>
    </recommendedName>
</protein>
<keyword evidence="8" id="KW-0624">Polysaccharide degradation</keyword>
<dbReference type="InterPro" id="IPR052288">
    <property type="entry name" value="GH45_Enzymes"/>
</dbReference>
<comment type="similarity">
    <text evidence="2">Belongs to the glycosyl hydrolase 45 (cellulase K) family.</text>
</comment>